<comment type="caution">
    <text evidence="12">The sequence shown here is derived from an EMBL/GenBank/DDBJ whole genome shotgun (WGS) entry which is preliminary data.</text>
</comment>
<evidence type="ECO:0000256" key="7">
    <source>
        <dbReference type="ARBA" id="ARBA00022989"/>
    </source>
</evidence>
<dbReference type="GO" id="GO:0005886">
    <property type="term" value="C:plasma membrane"/>
    <property type="evidence" value="ECO:0007669"/>
    <property type="project" value="UniProtKB-SubCell"/>
</dbReference>
<feature type="transmembrane region" description="Helical" evidence="11">
    <location>
        <begin position="380"/>
        <end position="397"/>
    </location>
</feature>
<evidence type="ECO:0000256" key="2">
    <source>
        <dbReference type="ARBA" id="ARBA00022448"/>
    </source>
</evidence>
<feature type="transmembrane region" description="Helical" evidence="11">
    <location>
        <begin position="34"/>
        <end position="54"/>
    </location>
</feature>
<feature type="transmembrane region" description="Helical" evidence="11">
    <location>
        <begin position="248"/>
        <end position="266"/>
    </location>
</feature>
<dbReference type="Proteomes" id="UP000620075">
    <property type="component" value="Unassembled WGS sequence"/>
</dbReference>
<evidence type="ECO:0000256" key="11">
    <source>
        <dbReference type="SAM" id="Phobius"/>
    </source>
</evidence>
<keyword evidence="7 11" id="KW-1133">Transmembrane helix</keyword>
<evidence type="ECO:0000256" key="6">
    <source>
        <dbReference type="ARBA" id="ARBA00022692"/>
    </source>
</evidence>
<evidence type="ECO:0000256" key="8">
    <source>
        <dbReference type="ARBA" id="ARBA00023136"/>
    </source>
</evidence>
<feature type="transmembrane region" description="Helical" evidence="11">
    <location>
        <begin position="187"/>
        <end position="206"/>
    </location>
</feature>
<keyword evidence="5" id="KW-0762">Sugar transport</keyword>
<proteinExistence type="predicted"/>
<dbReference type="CDD" id="cd06579">
    <property type="entry name" value="TM_PBP1_transp_AraH_like"/>
    <property type="match status" value="1"/>
</dbReference>
<protein>
    <recommendedName>
        <fullName evidence="10">Xylose transport system permease protein XylH</fullName>
    </recommendedName>
</protein>
<comment type="function">
    <text evidence="9">Part of the binding-protein-dependent transport system for D-xylose. Probably responsible for the translocation of the substrate across the membrane.</text>
</comment>
<dbReference type="Pfam" id="PF02653">
    <property type="entry name" value="BPD_transp_2"/>
    <property type="match status" value="1"/>
</dbReference>
<organism evidence="12 13">
    <name type="scientific">Candidatus Dormiibacter inghamiae</name>
    <dbReference type="NCBI Taxonomy" id="3127013"/>
    <lineage>
        <taxon>Bacteria</taxon>
        <taxon>Bacillati</taxon>
        <taxon>Candidatus Dormiibacterota</taxon>
        <taxon>Candidatus Dormibacteria</taxon>
        <taxon>Candidatus Dormibacterales</taxon>
        <taxon>Candidatus Dormibacteraceae</taxon>
        <taxon>Candidatus Dormiibacter</taxon>
    </lineage>
</organism>
<keyword evidence="2" id="KW-0813">Transport</keyword>
<dbReference type="AlphaFoldDB" id="A0A934NC05"/>
<feature type="transmembrane region" description="Helical" evidence="11">
    <location>
        <begin position="144"/>
        <end position="167"/>
    </location>
</feature>
<feature type="transmembrane region" description="Helical" evidence="11">
    <location>
        <begin position="330"/>
        <end position="348"/>
    </location>
</feature>
<dbReference type="PANTHER" id="PTHR32196">
    <property type="entry name" value="ABC TRANSPORTER PERMEASE PROTEIN YPHD-RELATED-RELATED"/>
    <property type="match status" value="1"/>
</dbReference>
<keyword evidence="8 11" id="KW-0472">Membrane</keyword>
<keyword evidence="3" id="KW-1003">Cell membrane</keyword>
<gene>
    <name evidence="12" type="ORF">JF888_07185</name>
</gene>
<feature type="transmembrane region" description="Helical" evidence="11">
    <location>
        <begin position="218"/>
        <end position="242"/>
    </location>
</feature>
<name>A0A934NC05_9BACT</name>
<sequence length="407" mass="41429">MSTAVQPQPAGAEATTGVGGWLTSRVRRLREGDVGSLPVIVGLILIWAIFWFLNPNFLTPRNLTNLATQTAATGTISVGIVLVLLLGEIDLSVGQVSGLCAGIMAVLNVKHGLPAWLAIASAIAAGGAIGLVQGFWFSRLRIPSFVVTLAGLLAWQGALLLVLGSTGTLNLPDTTIDALAGTYLPDWAGWAVGVVVILAFAGSGLLTRRRRRAADLDVGPIGAWLAGLIVLVILVAAALVVLNGYLGVPLALLILLGFAVGFDFLVRRTRFGRYIMAVGGSPEAARRAGISVNGIRVAVFALAGVMAACGGVLAASRLLAVNQSSGGSDLLLNVIAAAVIGGTSLFGGRGSVWSAVTGALVIISISNGMDLLGLPASIKFVITGAVLLAAVTIDGVARHGRQASGKA</sequence>
<evidence type="ECO:0000256" key="4">
    <source>
        <dbReference type="ARBA" id="ARBA00022519"/>
    </source>
</evidence>
<evidence type="ECO:0000256" key="10">
    <source>
        <dbReference type="ARBA" id="ARBA00035686"/>
    </source>
</evidence>
<evidence type="ECO:0000256" key="9">
    <source>
        <dbReference type="ARBA" id="ARBA00035611"/>
    </source>
</evidence>
<evidence type="ECO:0000256" key="3">
    <source>
        <dbReference type="ARBA" id="ARBA00022475"/>
    </source>
</evidence>
<feature type="transmembrane region" description="Helical" evidence="11">
    <location>
        <begin position="66"/>
        <end position="86"/>
    </location>
</feature>
<evidence type="ECO:0000256" key="5">
    <source>
        <dbReference type="ARBA" id="ARBA00022597"/>
    </source>
</evidence>
<dbReference type="GO" id="GO:0022857">
    <property type="term" value="F:transmembrane transporter activity"/>
    <property type="evidence" value="ECO:0007669"/>
    <property type="project" value="InterPro"/>
</dbReference>
<comment type="subcellular location">
    <subcellularLocation>
        <location evidence="1">Cell membrane</location>
        <topology evidence="1">Multi-pass membrane protein</topology>
    </subcellularLocation>
</comment>
<accession>A0A934NC05</accession>
<keyword evidence="4" id="KW-0997">Cell inner membrane</keyword>
<dbReference type="InterPro" id="IPR001851">
    <property type="entry name" value="ABC_transp_permease"/>
</dbReference>
<feature type="transmembrane region" description="Helical" evidence="11">
    <location>
        <begin position="115"/>
        <end position="137"/>
    </location>
</feature>
<evidence type="ECO:0000313" key="12">
    <source>
        <dbReference type="EMBL" id="MBJ7602961.1"/>
    </source>
</evidence>
<dbReference type="EMBL" id="JAEKNQ010000028">
    <property type="protein sequence ID" value="MBJ7602961.1"/>
    <property type="molecule type" value="Genomic_DNA"/>
</dbReference>
<feature type="transmembrane region" description="Helical" evidence="11">
    <location>
        <begin position="297"/>
        <end position="318"/>
    </location>
</feature>
<keyword evidence="6 11" id="KW-0812">Transmembrane</keyword>
<evidence type="ECO:0000313" key="13">
    <source>
        <dbReference type="Proteomes" id="UP000620075"/>
    </source>
</evidence>
<evidence type="ECO:0000256" key="1">
    <source>
        <dbReference type="ARBA" id="ARBA00004651"/>
    </source>
</evidence>
<reference evidence="12 13" key="1">
    <citation type="submission" date="2020-10" db="EMBL/GenBank/DDBJ databases">
        <title>Ca. Dormibacterota MAGs.</title>
        <authorList>
            <person name="Montgomery K."/>
        </authorList>
    </citation>
    <scope>NUCLEOTIDE SEQUENCE [LARGE SCALE GENOMIC DNA]</scope>
    <source>
        <strain evidence="12">SC8811_S16_3</strain>
    </source>
</reference>
<dbReference type="PANTHER" id="PTHR32196:SF32">
    <property type="entry name" value="XYLOSE TRANSPORT SYSTEM PERMEASE PROTEIN XYLH"/>
    <property type="match status" value="1"/>
</dbReference>